<protein>
    <recommendedName>
        <fullName evidence="1">Integrase catalytic domain-containing protein</fullName>
    </recommendedName>
</protein>
<dbReference type="InterPro" id="IPR012337">
    <property type="entry name" value="RNaseH-like_sf"/>
</dbReference>
<dbReference type="EMBL" id="BAABGJ010000009">
    <property type="protein sequence ID" value="GAA4334667.1"/>
    <property type="molecule type" value="Genomic_DNA"/>
</dbReference>
<proteinExistence type="predicted"/>
<dbReference type="InterPro" id="IPR036397">
    <property type="entry name" value="RNaseH_sf"/>
</dbReference>
<comment type="caution">
    <text evidence="2">The sequence shown here is derived from an EMBL/GenBank/DDBJ whole genome shotgun (WGS) entry which is preliminary data.</text>
</comment>
<dbReference type="InterPro" id="IPR001584">
    <property type="entry name" value="Integrase_cat-core"/>
</dbReference>
<evidence type="ECO:0000313" key="3">
    <source>
        <dbReference type="Proteomes" id="UP001500975"/>
    </source>
</evidence>
<dbReference type="SUPFAM" id="SSF53098">
    <property type="entry name" value="Ribonuclease H-like"/>
    <property type="match status" value="1"/>
</dbReference>
<sequence>MQPSEPLVRYEHEAPGDMLHIDTKRLGRIERPSHRVTGNRRDSVDGAGWEMLFVAVDDHARIAFTDMHPDEKWPQAVQFLRNAVAYFPSLGVRVQRVLTDNGAPFRSKHFAQACAELGIRHKFTRAYRPQTNGKAERFIQSALREWAYGFSCPGDRVRAPEDRNCLPSASTVSP</sequence>
<keyword evidence="3" id="KW-1185">Reference proteome</keyword>
<dbReference type="PANTHER" id="PTHR35004:SF7">
    <property type="entry name" value="INTEGRASE PROTEIN"/>
    <property type="match status" value="1"/>
</dbReference>
<name>A0ABP8H5J9_9BURK</name>
<dbReference type="Pfam" id="PF00665">
    <property type="entry name" value="rve"/>
    <property type="match status" value="1"/>
</dbReference>
<organism evidence="2 3">
    <name type="scientific">Variovorax defluvii</name>
    <dbReference type="NCBI Taxonomy" id="913761"/>
    <lineage>
        <taxon>Bacteria</taxon>
        <taxon>Pseudomonadati</taxon>
        <taxon>Pseudomonadota</taxon>
        <taxon>Betaproteobacteria</taxon>
        <taxon>Burkholderiales</taxon>
        <taxon>Comamonadaceae</taxon>
        <taxon>Variovorax</taxon>
    </lineage>
</organism>
<dbReference type="PANTHER" id="PTHR35004">
    <property type="entry name" value="TRANSPOSASE RV3428C-RELATED"/>
    <property type="match status" value="1"/>
</dbReference>
<reference evidence="3" key="1">
    <citation type="journal article" date="2019" name="Int. J. Syst. Evol. Microbiol.">
        <title>The Global Catalogue of Microorganisms (GCM) 10K type strain sequencing project: providing services to taxonomists for standard genome sequencing and annotation.</title>
        <authorList>
            <consortium name="The Broad Institute Genomics Platform"/>
            <consortium name="The Broad Institute Genome Sequencing Center for Infectious Disease"/>
            <person name="Wu L."/>
            <person name="Ma J."/>
        </authorList>
    </citation>
    <scope>NUCLEOTIDE SEQUENCE [LARGE SCALE GENOMIC DNA]</scope>
    <source>
        <strain evidence="3">JCM 17804</strain>
    </source>
</reference>
<accession>A0ABP8H5J9</accession>
<gene>
    <name evidence="2" type="ORF">GCM10023165_10640</name>
</gene>
<feature type="domain" description="Integrase catalytic" evidence="1">
    <location>
        <begin position="11"/>
        <end position="141"/>
    </location>
</feature>
<dbReference type="Gene3D" id="3.30.420.10">
    <property type="entry name" value="Ribonuclease H-like superfamily/Ribonuclease H"/>
    <property type="match status" value="1"/>
</dbReference>
<evidence type="ECO:0000313" key="2">
    <source>
        <dbReference type="EMBL" id="GAA4334667.1"/>
    </source>
</evidence>
<dbReference type="PROSITE" id="PS50994">
    <property type="entry name" value="INTEGRASE"/>
    <property type="match status" value="1"/>
</dbReference>
<dbReference type="Proteomes" id="UP001500975">
    <property type="component" value="Unassembled WGS sequence"/>
</dbReference>
<evidence type="ECO:0000259" key="1">
    <source>
        <dbReference type="PROSITE" id="PS50994"/>
    </source>
</evidence>